<feature type="domain" description="Heterokaryon incompatibility" evidence="3">
    <location>
        <begin position="614"/>
        <end position="787"/>
    </location>
</feature>
<dbReference type="Gene3D" id="3.40.50.1820">
    <property type="entry name" value="alpha/beta hydrolase"/>
    <property type="match status" value="1"/>
</dbReference>
<dbReference type="PANTHER" id="PTHR33112">
    <property type="entry name" value="DOMAIN PROTEIN, PUTATIVE-RELATED"/>
    <property type="match status" value="1"/>
</dbReference>
<gene>
    <name evidence="4" type="ORF">FBEOM_2264</name>
</gene>
<feature type="region of interest" description="Disordered" evidence="1">
    <location>
        <begin position="374"/>
        <end position="472"/>
    </location>
</feature>
<evidence type="ECO:0008006" key="6">
    <source>
        <dbReference type="Google" id="ProtNLM"/>
    </source>
</evidence>
<dbReference type="InterPro" id="IPR000073">
    <property type="entry name" value="AB_hydrolase_1"/>
</dbReference>
<keyword evidence="5" id="KW-1185">Reference proteome</keyword>
<dbReference type="OrthoDB" id="2958217at2759"/>
<dbReference type="Pfam" id="PF06985">
    <property type="entry name" value="HET"/>
    <property type="match status" value="1"/>
</dbReference>
<sequence length="1105" mass="124820">MKFRPTRSTVHNEGCDLHYWYQGSGPLIIFIPGGNGHGRQFNNTIAALSDRFTCATFDRRQMSASQVPINKRLSPPQQARDIRAVIKAVGFDKAILFGSSSGGIFGFQFAHDFPEMVVHFISHEAGLSILMPEATQITEWMYGLVDIFETQGLDAAADEFAKCLIGYDAEGIPKPADPEPSNIRNFWENEFPPLIGYSPNLLRVKEHGVSVGVMRGVRCKDAFYARAIEEQAKILDCPRMTVPGHHEGFQCETNEVLQFDDSSFAGRPKTTPDGSPFVDFGDIEMTKSDREVQTGVLIQRGRKAMSYVMPGADADAPEIVPATDLNLEYSRIDTLPELPGLNATSSAGCAFCGVLRHDLIAVWTSLEQNPEMYEHEEVGEDEDSTSDNNSIRNSAEVESRDGDDNDEIQDGRNDDLSMSKHDEDSDTNSDADSEPDTDPEEDAGSEEENTKDSKEETKSQTPAPKKAPRKAKLKITEVTYKLRRHEPGEEPDDDRLPKTWLDALYVFFAIDCDGKTTEFSVHYNIYADAADPCASWFNIGRRPIITDLLSAASLMKIKNLIRLSEKENPFPLVEDAYLPTRLLDLQAKCPSGLQLVVTKHDFVIYKLDPEQRRYAALSYCWGSDADTTQLKTTGTTLERHLSSIPMEKVPQTVADAIEVCRALGIRYLWVDALCIIQYDSDDWAKESFQMSKIYENSYLTLCIMQGDSCSSGFLVKDYTPPNLAIRFQSKLNSSVFGHLVLRMLLPPATTVRQCTRADGKYGLPDAKPGDIDLKNAALQTRGWAFQEDQLAPRKIFFGNLMFHVSRGSSLKAADGSSVSHFRFGETMDSLEKSLSTWYKMISDYSGRNLSFQQDKFPAIAALARQFAEKFPNQKYLAGLWESDLHRGLLWTCPAWMEFDMYQDLVLEEYTAPSWSWARRPLKASWLILEDEHLTSELIIRGTDVVPERYNPYGRISKGRLLVSARMFKPPLRKNGQPRIKQSYEYWRYLGTGPSFNYMLRSKRKRFMAKIVFDWDSYSALNDKGYPRGPISEISLLLTSSFFPQSVLHRRRDLPDDQEMLLGIVVRPSLEEEGAYEKLGLWFTEDREKGGRTFWGNVPIQDLVLV</sequence>
<reference evidence="4" key="2">
    <citation type="submission" date="2020-02" db="EMBL/GenBank/DDBJ databases">
        <title>Identification and distribution of gene clusters putatively required for synthesis of sphingolipid metabolism inhibitors in phylogenetically diverse species of the filamentous fungus Fusarium.</title>
        <authorList>
            <person name="Kim H.-S."/>
            <person name="Busman M."/>
            <person name="Brown D.W."/>
            <person name="Divon H."/>
            <person name="Uhlig S."/>
            <person name="Proctor R.H."/>
        </authorList>
    </citation>
    <scope>NUCLEOTIDE SEQUENCE</scope>
    <source>
        <strain evidence="4">NRRL 25174</strain>
    </source>
</reference>
<protein>
    <recommendedName>
        <fullName evidence="6">Heterokaryon incompatibility domain-containing protein</fullName>
    </recommendedName>
</protein>
<dbReference type="InterPro" id="IPR029058">
    <property type="entry name" value="AB_hydrolase_fold"/>
</dbReference>
<proteinExistence type="predicted"/>
<comment type="caution">
    <text evidence="4">The sequence shown here is derived from an EMBL/GenBank/DDBJ whole genome shotgun (WGS) entry which is preliminary data.</text>
</comment>
<feature type="domain" description="AB hydrolase-1" evidence="2">
    <location>
        <begin position="26"/>
        <end position="151"/>
    </location>
</feature>
<name>A0A9P5ATY7_9HYPO</name>
<evidence type="ECO:0000313" key="4">
    <source>
        <dbReference type="EMBL" id="KAF4343762.1"/>
    </source>
</evidence>
<feature type="compositionally biased region" description="Basic and acidic residues" evidence="1">
    <location>
        <begin position="448"/>
        <end position="458"/>
    </location>
</feature>
<dbReference type="Pfam" id="PF00561">
    <property type="entry name" value="Abhydrolase_1"/>
    <property type="match status" value="1"/>
</dbReference>
<dbReference type="InterPro" id="IPR010730">
    <property type="entry name" value="HET"/>
</dbReference>
<feature type="compositionally biased region" description="Acidic residues" evidence="1">
    <location>
        <begin position="424"/>
        <end position="447"/>
    </location>
</feature>
<reference evidence="4" key="1">
    <citation type="journal article" date="2017" name="Mycologia">
        <title>Fusarium algeriense, sp. nov., a novel toxigenic crown rot pathogen of durum wheat from Algeria is nested in the Fusarium burgessii species complex.</title>
        <authorList>
            <person name="Laraba I."/>
            <person name="Keddad A."/>
            <person name="Boureghda H."/>
            <person name="Abdallah N."/>
            <person name="Vaughan M.M."/>
            <person name="Proctor R.H."/>
            <person name="Busman M."/>
            <person name="O'Donnell K."/>
        </authorList>
    </citation>
    <scope>NUCLEOTIDE SEQUENCE</scope>
    <source>
        <strain evidence="4">NRRL 25174</strain>
    </source>
</reference>
<dbReference type="SUPFAM" id="SSF53474">
    <property type="entry name" value="alpha/beta-Hydrolases"/>
    <property type="match status" value="1"/>
</dbReference>
<feature type="compositionally biased region" description="Basic and acidic residues" evidence="1">
    <location>
        <begin position="409"/>
        <end position="423"/>
    </location>
</feature>
<evidence type="ECO:0000259" key="2">
    <source>
        <dbReference type="Pfam" id="PF00561"/>
    </source>
</evidence>
<dbReference type="Proteomes" id="UP000730481">
    <property type="component" value="Unassembled WGS sequence"/>
</dbReference>
<organism evidence="4 5">
    <name type="scientific">Fusarium beomiforme</name>
    <dbReference type="NCBI Taxonomy" id="44412"/>
    <lineage>
        <taxon>Eukaryota</taxon>
        <taxon>Fungi</taxon>
        <taxon>Dikarya</taxon>
        <taxon>Ascomycota</taxon>
        <taxon>Pezizomycotina</taxon>
        <taxon>Sordariomycetes</taxon>
        <taxon>Hypocreomycetidae</taxon>
        <taxon>Hypocreales</taxon>
        <taxon>Nectriaceae</taxon>
        <taxon>Fusarium</taxon>
        <taxon>Fusarium burgessii species complex</taxon>
    </lineage>
</organism>
<evidence type="ECO:0000256" key="1">
    <source>
        <dbReference type="SAM" id="MobiDB-lite"/>
    </source>
</evidence>
<dbReference type="AlphaFoldDB" id="A0A9P5ATY7"/>
<accession>A0A9P5ATY7</accession>
<dbReference type="EMBL" id="PVQB02000081">
    <property type="protein sequence ID" value="KAF4343762.1"/>
    <property type="molecule type" value="Genomic_DNA"/>
</dbReference>
<evidence type="ECO:0000259" key="3">
    <source>
        <dbReference type="Pfam" id="PF06985"/>
    </source>
</evidence>
<dbReference type="PANTHER" id="PTHR33112:SF16">
    <property type="entry name" value="HETEROKARYON INCOMPATIBILITY DOMAIN-CONTAINING PROTEIN"/>
    <property type="match status" value="1"/>
</dbReference>
<evidence type="ECO:0000313" key="5">
    <source>
        <dbReference type="Proteomes" id="UP000730481"/>
    </source>
</evidence>